<organism evidence="3 4">
    <name type="scientific">Thiorhodovibrio frisius</name>
    <dbReference type="NCBI Taxonomy" id="631362"/>
    <lineage>
        <taxon>Bacteria</taxon>
        <taxon>Pseudomonadati</taxon>
        <taxon>Pseudomonadota</taxon>
        <taxon>Gammaproteobacteria</taxon>
        <taxon>Chromatiales</taxon>
        <taxon>Chromatiaceae</taxon>
        <taxon>Thiorhodovibrio</taxon>
    </lineage>
</organism>
<dbReference type="SUPFAM" id="SSF143422">
    <property type="entry name" value="Transposase IS200-like"/>
    <property type="match status" value="1"/>
</dbReference>
<evidence type="ECO:0000259" key="2">
    <source>
        <dbReference type="SMART" id="SM01321"/>
    </source>
</evidence>
<dbReference type="Pfam" id="PF01797">
    <property type="entry name" value="Y1_Tnp"/>
    <property type="match status" value="1"/>
</dbReference>
<dbReference type="GO" id="GO:0006313">
    <property type="term" value="P:DNA transposition"/>
    <property type="evidence" value="ECO:0007669"/>
    <property type="project" value="InterPro"/>
</dbReference>
<accession>H8YVW3</accession>
<dbReference type="Proteomes" id="UP000002964">
    <property type="component" value="Unassembled WGS sequence"/>
</dbReference>
<dbReference type="eggNOG" id="COG1943">
    <property type="taxonomic scope" value="Bacteria"/>
</dbReference>
<sequence length="141" mass="16058">MPRRPRLHIADYPHHIIQRGHNRAACFFADEDYQAYLHWLGDGVQKTGIQLHAYVLMTNHVHLLLTPKAAEDIPRLIIRVPVTVYRIPYADPHGWPVRRSSAARTCQGFGPVPPPEAESALHSANASRPPQRRDRVAQARR</sequence>
<dbReference type="OrthoDB" id="9814067at2"/>
<feature type="domain" description="Transposase IS200-like" evidence="2">
    <location>
        <begin position="9"/>
        <end position="107"/>
    </location>
</feature>
<protein>
    <submittedName>
        <fullName evidence="3">Transposase</fullName>
    </submittedName>
</protein>
<proteinExistence type="predicted"/>
<evidence type="ECO:0000256" key="1">
    <source>
        <dbReference type="SAM" id="MobiDB-lite"/>
    </source>
</evidence>
<evidence type="ECO:0000313" key="4">
    <source>
        <dbReference type="Proteomes" id="UP000002964"/>
    </source>
</evidence>
<keyword evidence="4" id="KW-1185">Reference proteome</keyword>
<name>H8YVW3_9GAMM</name>
<reference evidence="4" key="1">
    <citation type="submission" date="2011-06" db="EMBL/GenBank/DDBJ databases">
        <authorList>
            <consortium name="US DOE Joint Genome Institute (JGI-PGF)"/>
            <person name="Lucas S."/>
            <person name="Han J."/>
            <person name="Lapidus A."/>
            <person name="Cheng J.-F."/>
            <person name="Goodwin L."/>
            <person name="Pitluck S."/>
            <person name="Peters L."/>
            <person name="Land M.L."/>
            <person name="Hauser L."/>
            <person name="Vogl K."/>
            <person name="Liu Z."/>
            <person name="Overmann J."/>
            <person name="Frigaard N.-U."/>
            <person name="Bryant D.A."/>
            <person name="Woyke T.J."/>
        </authorList>
    </citation>
    <scope>NUCLEOTIDE SEQUENCE [LARGE SCALE GENOMIC DNA]</scope>
    <source>
        <strain evidence="4">970</strain>
    </source>
</reference>
<dbReference type="HOGENOM" id="CLU_2131288_0_0_6"/>
<feature type="region of interest" description="Disordered" evidence="1">
    <location>
        <begin position="104"/>
        <end position="141"/>
    </location>
</feature>
<evidence type="ECO:0000313" key="3">
    <source>
        <dbReference type="EMBL" id="EIC23754.1"/>
    </source>
</evidence>
<dbReference type="SMART" id="SM01321">
    <property type="entry name" value="Y1_Tnp"/>
    <property type="match status" value="1"/>
</dbReference>
<dbReference type="STRING" id="631362.Thi970DRAFT_00259"/>
<dbReference type="GO" id="GO:0003677">
    <property type="term" value="F:DNA binding"/>
    <property type="evidence" value="ECO:0007669"/>
    <property type="project" value="InterPro"/>
</dbReference>
<reference evidence="3 4" key="2">
    <citation type="submission" date="2011-11" db="EMBL/GenBank/DDBJ databases">
        <authorList>
            <consortium name="US DOE Joint Genome Institute"/>
            <person name="Lucas S."/>
            <person name="Han J."/>
            <person name="Lapidus A."/>
            <person name="Cheng J.-F."/>
            <person name="Goodwin L."/>
            <person name="Pitluck S."/>
            <person name="Peters L."/>
            <person name="Ovchinnikova G."/>
            <person name="Zhang X."/>
            <person name="Detter J.C."/>
            <person name="Han C."/>
            <person name="Tapia R."/>
            <person name="Land M."/>
            <person name="Hauser L."/>
            <person name="Kyrpides N."/>
            <person name="Ivanova N."/>
            <person name="Pagani I."/>
            <person name="Vogl K."/>
            <person name="Liu Z."/>
            <person name="Overmann J."/>
            <person name="Frigaard N.-U."/>
            <person name="Bryant D."/>
            <person name="Woyke T."/>
        </authorList>
    </citation>
    <scope>NUCLEOTIDE SEQUENCE [LARGE SCALE GENOMIC DNA]</scope>
    <source>
        <strain evidence="3 4">970</strain>
    </source>
</reference>
<feature type="compositionally biased region" description="Basic and acidic residues" evidence="1">
    <location>
        <begin position="131"/>
        <end position="141"/>
    </location>
</feature>
<dbReference type="RefSeq" id="WP_009146728.1">
    <property type="nucleotide sequence ID" value="NZ_CP121471.1"/>
</dbReference>
<gene>
    <name evidence="3" type="ORF">Thi970DRAFT_00259</name>
</gene>
<dbReference type="PANTHER" id="PTHR34322:SF2">
    <property type="entry name" value="TRANSPOSASE IS200-LIKE DOMAIN-CONTAINING PROTEIN"/>
    <property type="match status" value="1"/>
</dbReference>
<dbReference type="InterPro" id="IPR002686">
    <property type="entry name" value="Transposase_17"/>
</dbReference>
<dbReference type="InterPro" id="IPR036515">
    <property type="entry name" value="Transposase_17_sf"/>
</dbReference>
<dbReference type="AlphaFoldDB" id="H8YVW3"/>
<dbReference type="PANTHER" id="PTHR34322">
    <property type="entry name" value="TRANSPOSASE, Y1_TNP DOMAIN-CONTAINING"/>
    <property type="match status" value="1"/>
</dbReference>
<dbReference type="EMBL" id="JH603164">
    <property type="protein sequence ID" value="EIC23754.1"/>
    <property type="molecule type" value="Genomic_DNA"/>
</dbReference>
<dbReference type="GO" id="GO:0004803">
    <property type="term" value="F:transposase activity"/>
    <property type="evidence" value="ECO:0007669"/>
    <property type="project" value="InterPro"/>
</dbReference>
<dbReference type="Gene3D" id="3.30.70.1290">
    <property type="entry name" value="Transposase IS200-like"/>
    <property type="match status" value="1"/>
</dbReference>